<dbReference type="Proteomes" id="UP000030661">
    <property type="component" value="Unassembled WGS sequence"/>
</dbReference>
<evidence type="ECO:0000313" key="1">
    <source>
        <dbReference type="EMBL" id="GAK56028.1"/>
    </source>
</evidence>
<dbReference type="EMBL" id="DF820464">
    <property type="protein sequence ID" value="GAK56028.1"/>
    <property type="molecule type" value="Genomic_DNA"/>
</dbReference>
<dbReference type="HOGENOM" id="CLU_1746069_0_0_0"/>
<protein>
    <submittedName>
        <fullName evidence="1">Uncharacterized protein</fullName>
    </submittedName>
</protein>
<proteinExistence type="predicted"/>
<reference evidence="1" key="1">
    <citation type="journal article" date="2015" name="PeerJ">
        <title>First genomic representation of candidate bacterial phylum KSB3 points to enhanced environmental sensing as a trigger of wastewater bulking.</title>
        <authorList>
            <person name="Sekiguchi Y."/>
            <person name="Ohashi A."/>
            <person name="Parks D.H."/>
            <person name="Yamauchi T."/>
            <person name="Tyson G.W."/>
            <person name="Hugenholtz P."/>
        </authorList>
    </citation>
    <scope>NUCLEOTIDE SEQUENCE [LARGE SCALE GENOMIC DNA]</scope>
</reference>
<organism evidence="1">
    <name type="scientific">Vecturithrix granuli</name>
    <dbReference type="NCBI Taxonomy" id="1499967"/>
    <lineage>
        <taxon>Bacteria</taxon>
        <taxon>Candidatus Moduliflexota</taxon>
        <taxon>Candidatus Vecturitrichia</taxon>
        <taxon>Candidatus Vecturitrichales</taxon>
        <taxon>Candidatus Vecturitrichaceae</taxon>
        <taxon>Candidatus Vecturithrix</taxon>
    </lineage>
</organism>
<evidence type="ECO:0000313" key="2">
    <source>
        <dbReference type="Proteomes" id="UP000030661"/>
    </source>
</evidence>
<name>A0A081BUM3_VECG1</name>
<accession>A0A081BUM3</accession>
<sequence>MISEPLLSEIERFLQEADGRYKYRLAENVSSGQIEHVMNKYVPRIIEASQREKEMILNNLKRSLSENQDHKKLSDWKGAAMGTVQYLLLPTLIEEVNRIYATDVIVRLSRWYYTDSNVWKRFRPYAEYIVRTVWGGQIENLYYGNIHKH</sequence>
<dbReference type="AlphaFoldDB" id="A0A081BUM3"/>
<dbReference type="STRING" id="1499967.U27_02990"/>
<gene>
    <name evidence="1" type="ORF">U27_02990</name>
</gene>
<keyword evidence="2" id="KW-1185">Reference proteome</keyword>